<keyword evidence="2" id="KW-1185">Reference proteome</keyword>
<sequence length="243" mass="27208">MKKLIIIAMACYGLSARAQSGESKNFIYLYSDSVIHARNITLRPDAFGSWQLRADSRRIPPQQVKFFSNKDGFFANTRRLSFAGLTAFSERVIEGRINLYQQTSYEPGLYNDYHHPHHPHYSRRQPVDVRMYYNKGFGDLQKVNYHNLKQDMADHPESMDLLAGYRRSMNTGKLMYVAAGASIVAGLVSFLVGTEKSSMAATERGYTAGFALIGIGAGFALGGYAVSAKANRHLENAIEAYNR</sequence>
<dbReference type="Proteomes" id="UP001246858">
    <property type="component" value="Unassembled WGS sequence"/>
</dbReference>
<evidence type="ECO:0000313" key="1">
    <source>
        <dbReference type="EMBL" id="MDR6782042.1"/>
    </source>
</evidence>
<accession>A0ACC6KS74</accession>
<organism evidence="1 2">
    <name type="scientific">Pedobacter africanus</name>
    <dbReference type="NCBI Taxonomy" id="151894"/>
    <lineage>
        <taxon>Bacteria</taxon>
        <taxon>Pseudomonadati</taxon>
        <taxon>Bacteroidota</taxon>
        <taxon>Sphingobacteriia</taxon>
        <taxon>Sphingobacteriales</taxon>
        <taxon>Sphingobacteriaceae</taxon>
        <taxon>Pedobacter</taxon>
    </lineage>
</organism>
<gene>
    <name evidence="1" type="ORF">J2X78_000594</name>
</gene>
<comment type="caution">
    <text evidence="1">The sequence shown here is derived from an EMBL/GenBank/DDBJ whole genome shotgun (WGS) entry which is preliminary data.</text>
</comment>
<protein>
    <submittedName>
        <fullName evidence="1">Uncharacterized protein</fullName>
    </submittedName>
</protein>
<evidence type="ECO:0000313" key="2">
    <source>
        <dbReference type="Proteomes" id="UP001246858"/>
    </source>
</evidence>
<reference evidence="1" key="1">
    <citation type="submission" date="2023-07" db="EMBL/GenBank/DDBJ databases">
        <title>Sorghum-associated microbial communities from plants grown in Nebraska, USA.</title>
        <authorList>
            <person name="Schachtman D."/>
        </authorList>
    </citation>
    <scope>NUCLEOTIDE SEQUENCE</scope>
    <source>
        <strain evidence="1">2697</strain>
    </source>
</reference>
<proteinExistence type="predicted"/>
<name>A0ACC6KS74_9SPHI</name>
<dbReference type="EMBL" id="JAVDTF010000001">
    <property type="protein sequence ID" value="MDR6782042.1"/>
    <property type="molecule type" value="Genomic_DNA"/>
</dbReference>